<dbReference type="Gene3D" id="2.20.100.10">
    <property type="entry name" value="Thrombospondin type-1 (TSP1) repeat"/>
    <property type="match status" value="1"/>
</dbReference>
<dbReference type="InterPro" id="IPR036383">
    <property type="entry name" value="TSP1_rpt_sf"/>
</dbReference>
<keyword evidence="1" id="KW-0479">Metal-binding</keyword>
<dbReference type="SUPFAM" id="SSF55486">
    <property type="entry name" value="Metalloproteases ('zincins'), catalytic domain"/>
    <property type="match status" value="1"/>
</dbReference>
<dbReference type="InterPro" id="IPR041645">
    <property type="entry name" value="ADAMTS_CR_2"/>
</dbReference>
<reference evidence="7" key="2">
    <citation type="submission" date="2022-10" db="EMBL/GenBank/DDBJ databases">
        <authorList>
            <consortium name="ENA_rothamsted_submissions"/>
            <consortium name="culmorum"/>
            <person name="King R."/>
        </authorList>
    </citation>
    <scope>NUCLEOTIDE SEQUENCE</scope>
</reference>
<dbReference type="PANTHER" id="PTHR13723:SF294">
    <property type="entry name" value="A DISINTEGRIN AND METALLOPROTEINASE WITH THROMBOSPONDIN MOTIFS 7-LIKE PROTEIN"/>
    <property type="match status" value="1"/>
</dbReference>
<feature type="domain" description="ADAMTS cysteine-rich" evidence="6">
    <location>
        <begin position="499"/>
        <end position="567"/>
    </location>
</feature>
<dbReference type="Gene3D" id="3.40.390.10">
    <property type="entry name" value="Collagenase (Catalytic Domain)"/>
    <property type="match status" value="1"/>
</dbReference>
<dbReference type="GO" id="GO:0006508">
    <property type="term" value="P:proteolysis"/>
    <property type="evidence" value="ECO:0007669"/>
    <property type="project" value="TreeGrafter"/>
</dbReference>
<dbReference type="Proteomes" id="UP001153737">
    <property type="component" value="Chromosome 1"/>
</dbReference>
<dbReference type="InterPro" id="IPR024079">
    <property type="entry name" value="MetalloPept_cat_dom_sf"/>
</dbReference>
<dbReference type="GO" id="GO:0046872">
    <property type="term" value="F:metal ion binding"/>
    <property type="evidence" value="ECO:0007669"/>
    <property type="project" value="UniProtKB-KW"/>
</dbReference>
<accession>A0A9P0GPE6</accession>
<organism evidence="7 8">
    <name type="scientific">Phaedon cochleariae</name>
    <name type="common">Mustard beetle</name>
    <dbReference type="NCBI Taxonomy" id="80249"/>
    <lineage>
        <taxon>Eukaryota</taxon>
        <taxon>Metazoa</taxon>
        <taxon>Ecdysozoa</taxon>
        <taxon>Arthropoda</taxon>
        <taxon>Hexapoda</taxon>
        <taxon>Insecta</taxon>
        <taxon>Pterygota</taxon>
        <taxon>Neoptera</taxon>
        <taxon>Endopterygota</taxon>
        <taxon>Coleoptera</taxon>
        <taxon>Polyphaga</taxon>
        <taxon>Cucujiformia</taxon>
        <taxon>Chrysomeloidea</taxon>
        <taxon>Chrysomelidae</taxon>
        <taxon>Chrysomelinae</taxon>
        <taxon>Chrysomelini</taxon>
        <taxon>Phaedon</taxon>
    </lineage>
</organism>
<evidence type="ECO:0000256" key="4">
    <source>
        <dbReference type="ARBA" id="ARBA00023157"/>
    </source>
</evidence>
<evidence type="ECO:0000313" key="8">
    <source>
        <dbReference type="Proteomes" id="UP001153737"/>
    </source>
</evidence>
<dbReference type="Pfam" id="PF17771">
    <property type="entry name" value="ADAMTS_CR_2"/>
    <property type="match status" value="1"/>
</dbReference>
<evidence type="ECO:0000256" key="1">
    <source>
        <dbReference type="ARBA" id="ARBA00022723"/>
    </source>
</evidence>
<evidence type="ECO:0000256" key="3">
    <source>
        <dbReference type="ARBA" id="ARBA00022833"/>
    </source>
</evidence>
<keyword evidence="4" id="KW-1015">Disulfide bond</keyword>
<keyword evidence="3" id="KW-0862">Zinc</keyword>
<name>A0A9P0GPE6_PHACE</name>
<evidence type="ECO:0000256" key="5">
    <source>
        <dbReference type="ARBA" id="ARBA00023180"/>
    </source>
</evidence>
<dbReference type="Pfam" id="PF13574">
    <property type="entry name" value="Reprolysin_2"/>
    <property type="match status" value="1"/>
</dbReference>
<evidence type="ECO:0000259" key="6">
    <source>
        <dbReference type="Pfam" id="PF17771"/>
    </source>
</evidence>
<sequence>MPYPKKKKSMLHLSNNSIQPKLQWMNSVFPTEALHRVMTEDELAYYFQTADENLIPEYELVDLPLVLPVKEALESGGGDVEEIDYNFHAFQRPIELKLKRNPSITSFNFKTYVHDDDGIRILENSPRKCHYLHRDDGSVASISICSPKNVQGIILLENTTLELHPLTERLQALLHLKEPLVETLEEYDDIKIPHLIKRANFLPNVPSFDHNEVFPIAGSVWADNAEIIPNYDRVFDSNYNFKGYYGDFEQEAVRYKSSSLTVELALFFDEAAYRIFAPYFRYDEMRIQDMLLAYMNGVQALYHHPSLGTPLELVLVRLDIMRKQPSSLPHYDGERGKLLDSFCAYQQQLNPSGDSNPEHWDMGLYISGLDFFAYENGKRSGVTMGLATVGGVCLDQYACIIAEFGTTNVFGKPYPSAGFTSVYILAHEIGHNLGMHHDNSGNRCPKEGYIMSPSRGTNGETQWSTCSADVVAKLGWAKCLRDPGKSPKHMDHTRFLDVPGQVITANKQCEILLRDKQAVILPNQDLATICYNLQCKTPQRSGYYFAGPALEGTQCGNGKYCYGGSCIRRNLPKPVKVIPGGWGPWKEGSCSSGCTEKSMGHISKRRFCNNPTPVNTDQGCTGSGVEFGLCDDNKICRYKKQSVIDFASKKCLEFSKVLPELDRNGSGLQAPHEEARVWMGCAIFCKNAATGTFYTPRIELNDLGLSAYFPDGTWCHRENDINYYCVQHHCLPENFKFTKSSDILEDFSFLQNARPSLDIPQDIRDYLSLDQNGKPIKTTLSEIDPKPKDEDWETNDYVEVPGLKDRYKRLQSNNVF</sequence>
<protein>
    <recommendedName>
        <fullName evidence="6">ADAMTS cysteine-rich domain-containing protein</fullName>
    </recommendedName>
</protein>
<dbReference type="OrthoDB" id="9942326at2759"/>
<dbReference type="InterPro" id="IPR050439">
    <property type="entry name" value="ADAMTS_ADAMTS-like"/>
</dbReference>
<proteinExistence type="predicted"/>
<dbReference type="GO" id="GO:0030198">
    <property type="term" value="P:extracellular matrix organization"/>
    <property type="evidence" value="ECO:0007669"/>
    <property type="project" value="TreeGrafter"/>
</dbReference>
<dbReference type="PANTHER" id="PTHR13723">
    <property type="entry name" value="ADAMTS A DISINTEGRIN AND METALLOPROTEASE WITH THROMBOSPONDIN MOTIFS PROTEASE"/>
    <property type="match status" value="1"/>
</dbReference>
<keyword evidence="2" id="KW-0378">Hydrolase</keyword>
<dbReference type="Gene3D" id="3.40.1620.60">
    <property type="match status" value="1"/>
</dbReference>
<dbReference type="AlphaFoldDB" id="A0A9P0GPE6"/>
<dbReference type="GO" id="GO:0031012">
    <property type="term" value="C:extracellular matrix"/>
    <property type="evidence" value="ECO:0007669"/>
    <property type="project" value="TreeGrafter"/>
</dbReference>
<evidence type="ECO:0000256" key="2">
    <source>
        <dbReference type="ARBA" id="ARBA00022801"/>
    </source>
</evidence>
<keyword evidence="8" id="KW-1185">Reference proteome</keyword>
<gene>
    <name evidence="7" type="ORF">PHAECO_LOCUS490</name>
</gene>
<reference evidence="7" key="1">
    <citation type="submission" date="2022-01" db="EMBL/GenBank/DDBJ databases">
        <authorList>
            <person name="King R."/>
        </authorList>
    </citation>
    <scope>NUCLEOTIDE SEQUENCE</scope>
</reference>
<keyword evidence="5" id="KW-0325">Glycoprotein</keyword>
<dbReference type="EMBL" id="OU896707">
    <property type="protein sequence ID" value="CAH1116620.1"/>
    <property type="molecule type" value="Genomic_DNA"/>
</dbReference>
<evidence type="ECO:0000313" key="7">
    <source>
        <dbReference type="EMBL" id="CAH1116620.1"/>
    </source>
</evidence>
<dbReference type="GO" id="GO:0004222">
    <property type="term" value="F:metalloendopeptidase activity"/>
    <property type="evidence" value="ECO:0007669"/>
    <property type="project" value="TreeGrafter"/>
</dbReference>